<accession>A0A542E0H1</accession>
<feature type="binding site" evidence="5">
    <location>
        <position position="105"/>
    </location>
    <ligand>
        <name>phosphate</name>
        <dbReference type="ChEBI" id="CHEBI:43474"/>
    </ligand>
</feature>
<dbReference type="PANTHER" id="PTHR42996:SF1">
    <property type="entry name" value="PHOSPHATE-BINDING PROTEIN PSTS"/>
    <property type="match status" value="1"/>
</dbReference>
<keyword evidence="2 4" id="KW-0813">Transport</keyword>
<evidence type="ECO:0000256" key="3">
    <source>
        <dbReference type="ARBA" id="ARBA00022592"/>
    </source>
</evidence>
<dbReference type="PANTHER" id="PTHR42996">
    <property type="entry name" value="PHOSPHATE-BINDING PROTEIN PSTS"/>
    <property type="match status" value="1"/>
</dbReference>
<feature type="domain" description="PBP" evidence="6">
    <location>
        <begin position="66"/>
        <end position="357"/>
    </location>
</feature>
<dbReference type="InterPro" id="IPR005673">
    <property type="entry name" value="ABC_phos-bd_PstS"/>
</dbReference>
<dbReference type="PIRSF" id="PIRSF002756">
    <property type="entry name" value="PstS"/>
    <property type="match status" value="1"/>
</dbReference>
<dbReference type="CDD" id="cd13565">
    <property type="entry name" value="PBP2_PstS"/>
    <property type="match status" value="1"/>
</dbReference>
<keyword evidence="3 4" id="KW-0592">Phosphate transport</keyword>
<dbReference type="InterPro" id="IPR050962">
    <property type="entry name" value="Phosphate-bind_PstS"/>
</dbReference>
<feature type="binding site" evidence="5">
    <location>
        <position position="123"/>
    </location>
    <ligand>
        <name>phosphate</name>
        <dbReference type="ChEBI" id="CHEBI:43474"/>
    </ligand>
</feature>
<organism evidence="7 8">
    <name type="scientific">Lapillicoccus jejuensis</name>
    <dbReference type="NCBI Taxonomy" id="402171"/>
    <lineage>
        <taxon>Bacteria</taxon>
        <taxon>Bacillati</taxon>
        <taxon>Actinomycetota</taxon>
        <taxon>Actinomycetes</taxon>
        <taxon>Micrococcales</taxon>
        <taxon>Intrasporangiaceae</taxon>
        <taxon>Lapillicoccus</taxon>
    </lineage>
</organism>
<protein>
    <recommendedName>
        <fullName evidence="4">Phosphate-binding protein</fullName>
    </recommendedName>
</protein>
<dbReference type="SUPFAM" id="SSF53850">
    <property type="entry name" value="Periplasmic binding protein-like II"/>
    <property type="match status" value="1"/>
</dbReference>
<dbReference type="Gene3D" id="3.40.190.10">
    <property type="entry name" value="Periplasmic binding protein-like II"/>
    <property type="match status" value="2"/>
</dbReference>
<feature type="binding site" evidence="5">
    <location>
        <begin position="75"/>
        <end position="77"/>
    </location>
    <ligand>
        <name>phosphate</name>
        <dbReference type="ChEBI" id="CHEBI:43474"/>
    </ligand>
</feature>
<dbReference type="InterPro" id="IPR024370">
    <property type="entry name" value="PBP_domain"/>
</dbReference>
<dbReference type="EMBL" id="VFMN01000001">
    <property type="protein sequence ID" value="TQJ08842.1"/>
    <property type="molecule type" value="Genomic_DNA"/>
</dbReference>
<sequence length="386" mass="39558">MVQPRRRPTDIRDLRGTLVRITRTSAVGAVALVGALALSACGSDNTSTGGSGSGSSASAATNADCFSGQLNAEGSTAQKNAIEQAIKAFQTACGDATINYNATGSGAGIKQFTGGQVDFAGSDSALKSSEQEAATKTCGSPAWDLPMVAGPIAVAYNVSGVDKLVLDASTTAKIFQGQITTWNDPAIAKLNSGVTLPSTAIKVFFRSDESGTTENFTKYLNATAPDVWTATPAKKWAGKGEGKEKSAGVSTAVKSTDGGITYTEWSYAQQNDLKIAAIDTGSGTPVELTGDSAGKAIAAATQSGSGNDLALKLDYATKAEGAYPIVLVTYEIVCSKYSDSAKATKVKAFLKSFSSDETQKSLESLGYAPLPSEIATKVQTAVDAIS</sequence>
<dbReference type="AlphaFoldDB" id="A0A542E0H1"/>
<keyword evidence="8" id="KW-1185">Reference proteome</keyword>
<comment type="caution">
    <text evidence="7">The sequence shown here is derived from an EMBL/GenBank/DDBJ whole genome shotgun (WGS) entry which is preliminary data.</text>
</comment>
<gene>
    <name evidence="7" type="ORF">FB458_1939</name>
</gene>
<evidence type="ECO:0000256" key="5">
    <source>
        <dbReference type="PIRSR" id="PIRSR002756-1"/>
    </source>
</evidence>
<evidence type="ECO:0000256" key="4">
    <source>
        <dbReference type="PIRNR" id="PIRNR002756"/>
    </source>
</evidence>
<evidence type="ECO:0000256" key="2">
    <source>
        <dbReference type="ARBA" id="ARBA00022448"/>
    </source>
</evidence>
<dbReference type="GO" id="GO:0042301">
    <property type="term" value="F:phosphate ion binding"/>
    <property type="evidence" value="ECO:0007669"/>
    <property type="project" value="InterPro"/>
</dbReference>
<dbReference type="Proteomes" id="UP000317893">
    <property type="component" value="Unassembled WGS sequence"/>
</dbReference>
<feature type="binding site" evidence="5">
    <location>
        <begin position="210"/>
        <end position="212"/>
    </location>
    <ligand>
        <name>phosphate</name>
        <dbReference type="ChEBI" id="CHEBI:43474"/>
    </ligand>
</feature>
<name>A0A542E0H1_9MICO</name>
<reference evidence="7 8" key="1">
    <citation type="submission" date="2019-06" db="EMBL/GenBank/DDBJ databases">
        <title>Sequencing the genomes of 1000 actinobacteria strains.</title>
        <authorList>
            <person name="Klenk H.-P."/>
        </authorList>
    </citation>
    <scope>NUCLEOTIDE SEQUENCE [LARGE SCALE GENOMIC DNA]</scope>
    <source>
        <strain evidence="7 8">DSM 18607</strain>
    </source>
</reference>
<comment type="similarity">
    <text evidence="1 4">Belongs to the PstS family.</text>
</comment>
<dbReference type="GO" id="GO:0043190">
    <property type="term" value="C:ATP-binding cassette (ABC) transporter complex"/>
    <property type="evidence" value="ECO:0007669"/>
    <property type="project" value="InterPro"/>
</dbReference>
<dbReference type="Pfam" id="PF12849">
    <property type="entry name" value="PBP_like_2"/>
    <property type="match status" value="1"/>
</dbReference>
<evidence type="ECO:0000259" key="6">
    <source>
        <dbReference type="Pfam" id="PF12849"/>
    </source>
</evidence>
<evidence type="ECO:0000256" key="1">
    <source>
        <dbReference type="ARBA" id="ARBA00008725"/>
    </source>
</evidence>
<proteinExistence type="inferred from homology"/>
<dbReference type="NCBIfam" id="TIGR00975">
    <property type="entry name" value="3a0107s03"/>
    <property type="match status" value="1"/>
</dbReference>
<evidence type="ECO:0000313" key="7">
    <source>
        <dbReference type="EMBL" id="TQJ08842.1"/>
    </source>
</evidence>
<evidence type="ECO:0000313" key="8">
    <source>
        <dbReference type="Proteomes" id="UP000317893"/>
    </source>
</evidence>
<dbReference type="GO" id="GO:0035435">
    <property type="term" value="P:phosphate ion transmembrane transport"/>
    <property type="evidence" value="ECO:0007669"/>
    <property type="project" value="InterPro"/>
</dbReference>